<feature type="domain" description="IraD/Gp25-like" evidence="1">
    <location>
        <begin position="29"/>
        <end position="119"/>
    </location>
</feature>
<dbReference type="STRING" id="76731.RD2015_2593"/>
<dbReference type="SUPFAM" id="SSF160719">
    <property type="entry name" value="gpW/gp25-like"/>
    <property type="match status" value="1"/>
</dbReference>
<dbReference type="RefSeq" id="WP_058935238.1">
    <property type="nucleotide sequence ID" value="NZ_CP013729.1"/>
</dbReference>
<evidence type="ECO:0000259" key="1">
    <source>
        <dbReference type="Pfam" id="PF04965"/>
    </source>
</evidence>
<dbReference type="PATRIC" id="fig|76731.3.peg.2653"/>
<gene>
    <name evidence="2" type="ORF">RD2015_2593</name>
</gene>
<sequence>MSSDPGFLGTGWAFPPTFDTRSRAAALVSAAQDVRESLRILMLTHPGERVMHPTYGCGLRRMVFEQVTSSLLTEMRSMIQQAVALFEARVELEAVQFDTSGLHEGVLRIRLDYRLRSSNTPDNLVFPLYLNGQSPAVALPMPAWPSPDSIAMNQNLASVDEQEAP</sequence>
<protein>
    <submittedName>
        <fullName evidence="2">GPW/gp25 family protein</fullName>
    </submittedName>
</protein>
<keyword evidence="3" id="KW-1185">Reference proteome</keyword>
<dbReference type="InterPro" id="IPR007048">
    <property type="entry name" value="IraD/Gp25-like"/>
</dbReference>
<reference evidence="2 3" key="1">
    <citation type="submission" date="2015-12" db="EMBL/GenBank/DDBJ databases">
        <title>Complete genome of Roseateles depolymerans KCTC 42856.</title>
        <authorList>
            <person name="Kim K.M."/>
        </authorList>
    </citation>
    <scope>NUCLEOTIDE SEQUENCE [LARGE SCALE GENOMIC DNA]</scope>
    <source>
        <strain evidence="2 3">KCTC 42856</strain>
    </source>
</reference>
<name>A0A0U3LKX5_9BURK</name>
<dbReference type="KEGG" id="rdp:RD2015_2593"/>
<organism evidence="2 3">
    <name type="scientific">Roseateles depolymerans</name>
    <dbReference type="NCBI Taxonomy" id="76731"/>
    <lineage>
        <taxon>Bacteria</taxon>
        <taxon>Pseudomonadati</taxon>
        <taxon>Pseudomonadota</taxon>
        <taxon>Betaproteobacteria</taxon>
        <taxon>Burkholderiales</taxon>
        <taxon>Sphaerotilaceae</taxon>
        <taxon>Roseateles</taxon>
    </lineage>
</organism>
<dbReference type="Proteomes" id="UP000060699">
    <property type="component" value="Chromosome"/>
</dbReference>
<dbReference type="AlphaFoldDB" id="A0A0U3LKX5"/>
<accession>A0A0U3LKX5</accession>
<evidence type="ECO:0000313" key="2">
    <source>
        <dbReference type="EMBL" id="ALV07058.1"/>
    </source>
</evidence>
<dbReference type="Pfam" id="PF04965">
    <property type="entry name" value="GPW_gp25"/>
    <property type="match status" value="1"/>
</dbReference>
<dbReference type="Gene3D" id="3.10.450.40">
    <property type="match status" value="1"/>
</dbReference>
<dbReference type="EMBL" id="CP013729">
    <property type="protein sequence ID" value="ALV07058.1"/>
    <property type="molecule type" value="Genomic_DNA"/>
</dbReference>
<evidence type="ECO:0000313" key="3">
    <source>
        <dbReference type="Proteomes" id="UP000060699"/>
    </source>
</evidence>
<proteinExistence type="predicted"/>
<dbReference type="OrthoDB" id="9802846at2"/>